<keyword evidence="2" id="KW-1133">Transmembrane helix</keyword>
<dbReference type="KEGG" id="hhy:Halhy_1230"/>
<reference evidence="3 4" key="1">
    <citation type="journal article" date="2011" name="Stand. Genomic Sci.">
        <title>Complete genome sequence of Haliscomenobacter hydrossis type strain (O).</title>
        <authorList>
            <consortium name="US DOE Joint Genome Institute (JGI-PGF)"/>
            <person name="Daligault H."/>
            <person name="Lapidus A."/>
            <person name="Zeytun A."/>
            <person name="Nolan M."/>
            <person name="Lucas S."/>
            <person name="Del Rio T.G."/>
            <person name="Tice H."/>
            <person name="Cheng J.F."/>
            <person name="Tapia R."/>
            <person name="Han C."/>
            <person name="Goodwin L."/>
            <person name="Pitluck S."/>
            <person name="Liolios K."/>
            <person name="Pagani I."/>
            <person name="Ivanova N."/>
            <person name="Huntemann M."/>
            <person name="Mavromatis K."/>
            <person name="Mikhailova N."/>
            <person name="Pati A."/>
            <person name="Chen A."/>
            <person name="Palaniappan K."/>
            <person name="Land M."/>
            <person name="Hauser L."/>
            <person name="Brambilla E.M."/>
            <person name="Rohde M."/>
            <person name="Verbarg S."/>
            <person name="Goker M."/>
            <person name="Bristow J."/>
            <person name="Eisen J.A."/>
            <person name="Markowitz V."/>
            <person name="Hugenholtz P."/>
            <person name="Kyrpides N.C."/>
            <person name="Klenk H.P."/>
            <person name="Woyke T."/>
        </authorList>
    </citation>
    <scope>NUCLEOTIDE SEQUENCE [LARGE SCALE GENOMIC DNA]</scope>
    <source>
        <strain evidence="4">ATCC 27775 / DSM 1100 / LMG 10767 / O</strain>
    </source>
</reference>
<protein>
    <recommendedName>
        <fullName evidence="5">VWA domain-containing protein</fullName>
    </recommendedName>
</protein>
<feature type="transmembrane region" description="Helical" evidence="2">
    <location>
        <begin position="674"/>
        <end position="691"/>
    </location>
</feature>
<keyword evidence="1" id="KW-0175">Coiled coil</keyword>
<proteinExistence type="predicted"/>
<reference key="2">
    <citation type="submission" date="2011-04" db="EMBL/GenBank/DDBJ databases">
        <title>Complete sequence of chromosome of Haliscomenobacter hydrossis DSM 1100.</title>
        <authorList>
            <consortium name="US DOE Joint Genome Institute (JGI-PGF)"/>
            <person name="Lucas S."/>
            <person name="Han J."/>
            <person name="Lapidus A."/>
            <person name="Bruce D."/>
            <person name="Goodwin L."/>
            <person name="Pitluck S."/>
            <person name="Peters L."/>
            <person name="Kyrpides N."/>
            <person name="Mavromatis K."/>
            <person name="Ivanova N."/>
            <person name="Ovchinnikova G."/>
            <person name="Pagani I."/>
            <person name="Daligault H."/>
            <person name="Detter J.C."/>
            <person name="Han C."/>
            <person name="Land M."/>
            <person name="Hauser L."/>
            <person name="Markowitz V."/>
            <person name="Cheng J.-F."/>
            <person name="Hugenholtz P."/>
            <person name="Woyke T."/>
            <person name="Wu D."/>
            <person name="Verbarg S."/>
            <person name="Frueling A."/>
            <person name="Brambilla E."/>
            <person name="Klenk H.-P."/>
            <person name="Eisen J.A."/>
        </authorList>
    </citation>
    <scope>NUCLEOTIDE SEQUENCE</scope>
    <source>
        <strain>DSM 1100</strain>
    </source>
</reference>
<dbReference type="Proteomes" id="UP000008461">
    <property type="component" value="Chromosome"/>
</dbReference>
<sequence length="698" mass="78957">MDRLTFSYPVWFVLFCFLLGLGYAMLLYYRDTSFKDQAPWTRWLMSGLRFFAASFLAFFLLSPLLRSKQTETRKPIVVLAQDVSESVANALGKNQEAYREKLEQLQRELGKEYDVKSFSFGSSVREGLETKYEDKISNLANLFSNTYDLYGGDNLGAIVLASDGIYNEGNNPLYLSEKSSVPVFSVALGDTTPKKDLVLKRVFHNKIVYLGDQFSVLADISAINCAGNTTSLSVYKVDGGKSQLLSSQPLGIDRKDFFATKEIILNADKAGVQRYRIVVNKVLGEASNANNSQDIFVDVLDARQKILLLSQSPHPDISAIRQSISANKNYQVEVANIRDFKGNVTAYDYVVLHQLPGKGVDVAAILATLDRERIPRLFITGSQSDYAQFNRVQNLVTVQTDGKNTNDVQGRFAGGFALFLLDDNLKTEFANYPPIQAPFGEFRVGGSAQVMMYQRVRKIDTQYPLFVFGEQNGARTGVLLAEGIWRWRLFNYLNVDNHELFDDWMSKVTQYLGVKEDKRKFRVSVSKNIYRENEQVFFDAELYNKSYELINEPDVRLIITSEKGKEYTYTFNKSGKAYSLNAGTLPVGNYKFLGKVSNGGEQLTYNGQFSVQPIQLEQYETTADHRLLRLLSEQYGGKMVSEAEMGSLPDMIKAMGTVKPVIYENATTRSLINIKWLFALLLVLIATEWFLRRYLGSY</sequence>
<dbReference type="AlphaFoldDB" id="F4KTZ0"/>
<keyword evidence="2" id="KW-0472">Membrane</keyword>
<evidence type="ECO:0008006" key="5">
    <source>
        <dbReference type="Google" id="ProtNLM"/>
    </source>
</evidence>
<evidence type="ECO:0000256" key="2">
    <source>
        <dbReference type="SAM" id="Phobius"/>
    </source>
</evidence>
<dbReference type="PANTHER" id="PTHR37947:SF1">
    <property type="entry name" value="BLL2462 PROTEIN"/>
    <property type="match status" value="1"/>
</dbReference>
<evidence type="ECO:0000313" key="4">
    <source>
        <dbReference type="Proteomes" id="UP000008461"/>
    </source>
</evidence>
<dbReference type="PANTHER" id="PTHR37947">
    <property type="entry name" value="BLL2462 PROTEIN"/>
    <property type="match status" value="1"/>
</dbReference>
<dbReference type="HOGENOM" id="CLU_025060_0_0_10"/>
<gene>
    <name evidence="3" type="ordered locus">Halhy_1230</name>
</gene>
<evidence type="ECO:0000313" key="3">
    <source>
        <dbReference type="EMBL" id="AEE49126.1"/>
    </source>
</evidence>
<dbReference type="EMBL" id="CP002691">
    <property type="protein sequence ID" value="AEE49126.1"/>
    <property type="molecule type" value="Genomic_DNA"/>
</dbReference>
<dbReference type="eggNOG" id="COG2304">
    <property type="taxonomic scope" value="Bacteria"/>
</dbReference>
<accession>F4KTZ0</accession>
<dbReference type="STRING" id="760192.Halhy_1230"/>
<dbReference type="OrthoDB" id="9763076at2"/>
<feature type="coiled-coil region" evidence="1">
    <location>
        <begin position="88"/>
        <end position="115"/>
    </location>
</feature>
<feature type="transmembrane region" description="Helical" evidence="2">
    <location>
        <begin position="48"/>
        <end position="65"/>
    </location>
</feature>
<keyword evidence="2" id="KW-0812">Transmembrane</keyword>
<evidence type="ECO:0000256" key="1">
    <source>
        <dbReference type="SAM" id="Coils"/>
    </source>
</evidence>
<feature type="transmembrane region" description="Helical" evidence="2">
    <location>
        <begin position="6"/>
        <end position="28"/>
    </location>
</feature>
<organism evidence="3 4">
    <name type="scientific">Haliscomenobacter hydrossis (strain ATCC 27775 / DSM 1100 / LMG 10767 / O)</name>
    <dbReference type="NCBI Taxonomy" id="760192"/>
    <lineage>
        <taxon>Bacteria</taxon>
        <taxon>Pseudomonadati</taxon>
        <taxon>Bacteroidota</taxon>
        <taxon>Saprospiria</taxon>
        <taxon>Saprospirales</taxon>
        <taxon>Haliscomenobacteraceae</taxon>
        <taxon>Haliscomenobacter</taxon>
    </lineage>
</organism>
<keyword evidence="4" id="KW-1185">Reference proteome</keyword>
<name>F4KTZ0_HALH1</name>
<dbReference type="RefSeq" id="WP_013763681.1">
    <property type="nucleotide sequence ID" value="NC_015510.1"/>
</dbReference>